<comment type="caution">
    <text evidence="2">The sequence shown here is derived from an EMBL/GenBank/DDBJ whole genome shotgun (WGS) entry which is preliminary data.</text>
</comment>
<organism evidence="2 3">
    <name type="scientific">Methylorubrum podarium</name>
    <dbReference type="NCBI Taxonomy" id="200476"/>
    <lineage>
        <taxon>Bacteria</taxon>
        <taxon>Pseudomonadati</taxon>
        <taxon>Pseudomonadota</taxon>
        <taxon>Alphaproteobacteria</taxon>
        <taxon>Hyphomicrobiales</taxon>
        <taxon>Methylobacteriaceae</taxon>
        <taxon>Methylorubrum</taxon>
    </lineage>
</organism>
<reference evidence="2 3" key="1">
    <citation type="submission" date="2024-06" db="EMBL/GenBank/DDBJ databases">
        <authorList>
            <person name="Campbell A.G."/>
        </authorList>
    </citation>
    <scope>NUCLEOTIDE SEQUENCE [LARGE SCALE GENOMIC DNA]</scope>
    <source>
        <strain evidence="2 3">EM12</strain>
    </source>
</reference>
<gene>
    <name evidence="2" type="ORF">ABS772_23730</name>
</gene>
<dbReference type="RefSeq" id="WP_350397148.1">
    <property type="nucleotide sequence ID" value="NZ_JBELQE010000124.1"/>
</dbReference>
<dbReference type="Proteomes" id="UP001480955">
    <property type="component" value="Unassembled WGS sequence"/>
</dbReference>
<sequence length="133" mass="14282">MTNTNNPALASLARRLVMAELAARGARNPENVESIVAPRLRLDGSGDLVAVDHGGSVLPGKLLSDVLDDVQRSHPSLFRSPLPAGKSQGKEQSNPFAPGPGHSITEQMILWRSDPERAEYLASEAGLRIKPLR</sequence>
<proteinExistence type="predicted"/>
<evidence type="ECO:0000313" key="3">
    <source>
        <dbReference type="Proteomes" id="UP001480955"/>
    </source>
</evidence>
<protein>
    <submittedName>
        <fullName evidence="2">Uncharacterized protein</fullName>
    </submittedName>
</protein>
<keyword evidence="3" id="KW-1185">Reference proteome</keyword>
<name>A0ABV1QU36_9HYPH</name>
<evidence type="ECO:0000256" key="1">
    <source>
        <dbReference type="SAM" id="MobiDB-lite"/>
    </source>
</evidence>
<evidence type="ECO:0000313" key="2">
    <source>
        <dbReference type="EMBL" id="MER2252932.1"/>
    </source>
</evidence>
<accession>A0ABV1QU36</accession>
<dbReference type="EMBL" id="JBELQE010000124">
    <property type="protein sequence ID" value="MER2252932.1"/>
    <property type="molecule type" value="Genomic_DNA"/>
</dbReference>
<feature type="region of interest" description="Disordered" evidence="1">
    <location>
        <begin position="74"/>
        <end position="106"/>
    </location>
</feature>